<evidence type="ECO:0000256" key="11">
    <source>
        <dbReference type="SAM" id="Phobius"/>
    </source>
</evidence>
<evidence type="ECO:0000256" key="5">
    <source>
        <dbReference type="ARBA" id="ARBA00022679"/>
    </source>
</evidence>
<dbReference type="SUPFAM" id="SSF55874">
    <property type="entry name" value="ATPase domain of HSP90 chaperone/DNA topoisomerase II/histidine kinase"/>
    <property type="match status" value="1"/>
</dbReference>
<dbReference type="InterPro" id="IPR004358">
    <property type="entry name" value="Sig_transdc_His_kin-like_C"/>
</dbReference>
<dbReference type="InterPro" id="IPR003660">
    <property type="entry name" value="HAMP_dom"/>
</dbReference>
<evidence type="ECO:0000259" key="12">
    <source>
        <dbReference type="PROSITE" id="PS50109"/>
    </source>
</evidence>
<evidence type="ECO:0000256" key="10">
    <source>
        <dbReference type="ARBA" id="ARBA00023136"/>
    </source>
</evidence>
<keyword evidence="10 11" id="KW-0472">Membrane</keyword>
<keyword evidence="14" id="KW-0067">ATP-binding</keyword>
<feature type="transmembrane region" description="Helical" evidence="11">
    <location>
        <begin position="58"/>
        <end position="76"/>
    </location>
</feature>
<gene>
    <name evidence="14" type="ORF">ACFFU4_01120</name>
</gene>
<dbReference type="SUPFAM" id="SSF47384">
    <property type="entry name" value="Homodimeric domain of signal transducing histidine kinase"/>
    <property type="match status" value="1"/>
</dbReference>
<dbReference type="Proteomes" id="UP001589670">
    <property type="component" value="Unassembled WGS sequence"/>
</dbReference>
<keyword evidence="5" id="KW-0808">Transferase</keyword>
<dbReference type="Pfam" id="PF00512">
    <property type="entry name" value="HisKA"/>
    <property type="match status" value="1"/>
</dbReference>
<keyword evidence="6 11" id="KW-0812">Transmembrane</keyword>
<dbReference type="PANTHER" id="PTHR45436:SF5">
    <property type="entry name" value="SENSOR HISTIDINE KINASE TRCS"/>
    <property type="match status" value="1"/>
</dbReference>
<dbReference type="InterPro" id="IPR025908">
    <property type="entry name" value="Sensor_TM1"/>
</dbReference>
<comment type="subcellular location">
    <subcellularLocation>
        <location evidence="2">Membrane</location>
    </subcellularLocation>
</comment>
<keyword evidence="15" id="KW-1185">Reference proteome</keyword>
<dbReference type="Pfam" id="PF13755">
    <property type="entry name" value="Sensor_TM1"/>
    <property type="match status" value="1"/>
</dbReference>
<dbReference type="PANTHER" id="PTHR45436">
    <property type="entry name" value="SENSOR HISTIDINE KINASE YKOH"/>
    <property type="match status" value="1"/>
</dbReference>
<keyword evidence="7" id="KW-0418">Kinase</keyword>
<proteinExistence type="predicted"/>
<evidence type="ECO:0000256" key="1">
    <source>
        <dbReference type="ARBA" id="ARBA00000085"/>
    </source>
</evidence>
<dbReference type="PROSITE" id="PS50109">
    <property type="entry name" value="HIS_KIN"/>
    <property type="match status" value="1"/>
</dbReference>
<dbReference type="Gene3D" id="1.10.287.130">
    <property type="match status" value="1"/>
</dbReference>
<dbReference type="InterPro" id="IPR036890">
    <property type="entry name" value="HATPase_C_sf"/>
</dbReference>
<dbReference type="InterPro" id="IPR036097">
    <property type="entry name" value="HisK_dim/P_sf"/>
</dbReference>
<dbReference type="CDD" id="cd00082">
    <property type="entry name" value="HisKA"/>
    <property type="match status" value="1"/>
</dbReference>
<reference evidence="14 15" key="1">
    <citation type="submission" date="2024-09" db="EMBL/GenBank/DDBJ databases">
        <authorList>
            <person name="Sun Q."/>
            <person name="Mori K."/>
        </authorList>
    </citation>
    <scope>NUCLEOTIDE SEQUENCE [LARGE SCALE GENOMIC DNA]</scope>
    <source>
        <strain evidence="14 15">CECT 9424</strain>
    </source>
</reference>
<organism evidence="14 15">
    <name type="scientific">Roseovarius ramblicola</name>
    <dbReference type="NCBI Taxonomy" id="2022336"/>
    <lineage>
        <taxon>Bacteria</taxon>
        <taxon>Pseudomonadati</taxon>
        <taxon>Pseudomonadota</taxon>
        <taxon>Alphaproteobacteria</taxon>
        <taxon>Rhodobacterales</taxon>
        <taxon>Roseobacteraceae</taxon>
        <taxon>Roseovarius</taxon>
    </lineage>
</organism>
<evidence type="ECO:0000259" key="13">
    <source>
        <dbReference type="PROSITE" id="PS50885"/>
    </source>
</evidence>
<dbReference type="EC" id="2.7.13.3" evidence="3"/>
<evidence type="ECO:0000313" key="15">
    <source>
        <dbReference type="Proteomes" id="UP001589670"/>
    </source>
</evidence>
<dbReference type="EMBL" id="JBHMEC010000002">
    <property type="protein sequence ID" value="MFB9148348.1"/>
    <property type="molecule type" value="Genomic_DNA"/>
</dbReference>
<keyword evidence="9" id="KW-0902">Two-component regulatory system</keyword>
<dbReference type="Gene3D" id="6.10.340.10">
    <property type="match status" value="1"/>
</dbReference>
<comment type="caution">
    <text evidence="14">The sequence shown here is derived from an EMBL/GenBank/DDBJ whole genome shotgun (WGS) entry which is preliminary data.</text>
</comment>
<dbReference type="PROSITE" id="PS50885">
    <property type="entry name" value="HAMP"/>
    <property type="match status" value="1"/>
</dbReference>
<feature type="domain" description="HAMP" evidence="13">
    <location>
        <begin position="280"/>
        <end position="340"/>
    </location>
</feature>
<comment type="catalytic activity">
    <reaction evidence="1">
        <text>ATP + protein L-histidine = ADP + protein N-phospho-L-histidine.</text>
        <dbReference type="EC" id="2.7.13.3"/>
    </reaction>
</comment>
<sequence>MTLAEGMNVGDARARRDGDLVLGDDFVAPDRIEEAELTERRARRGWLSLRRSALTRKIVSFNLIALNVLVIGILYLNGTQDTLVRQHVESLRDRAALTADVVAARLPQTAPVNLATGDGLDVGDTLARLDLRPDLEAFLFDRTGLLLGQTAGAPADSAVTGNMPPTPLTDVLGRIWDVISVPFSTHGAQDPAPDAMASLRDLVDAAVSGGAQVRASESGDDTVLRAAAPVMRGTTPVAAVVLVDSSGDVARISAAERERVLQMFLIATLISIGLSLVLASTIANPLADLAAAAEIGRERNRGRRGGGRIRIPDLTARPDEIGRLSGALRGMVGALYSRIETNEQFAADVAHEIKNPLASLRSAVGTMRIAKREDQRERLLEVIEHDVRRLDRLVSDISNASRLDSELVKEAQEGFDLVALLQNLAQYLSEEAGKKGVEFITDFPGTPIVVTGLEARLAQVFVNLITNAISFCEEGDAIRIWARRRANRVLIVVEDTGPGIPEEALDKVFQRFYSERPEGEFGNNSGLGLAISKQIVEAHDGVIWAENIRPTHADATSEPLGARFVVGLPV</sequence>
<dbReference type="SMART" id="SM00388">
    <property type="entry name" value="HisKA"/>
    <property type="match status" value="1"/>
</dbReference>
<keyword evidence="8 11" id="KW-1133">Transmembrane helix</keyword>
<dbReference type="InterPro" id="IPR050428">
    <property type="entry name" value="TCS_sensor_his_kinase"/>
</dbReference>
<name>A0ABV5HVQ6_9RHOB</name>
<dbReference type="SMART" id="SM00387">
    <property type="entry name" value="HATPase_c"/>
    <property type="match status" value="1"/>
</dbReference>
<evidence type="ECO:0000256" key="9">
    <source>
        <dbReference type="ARBA" id="ARBA00023012"/>
    </source>
</evidence>
<dbReference type="PRINTS" id="PR00344">
    <property type="entry name" value="BCTRLSENSOR"/>
</dbReference>
<evidence type="ECO:0000256" key="7">
    <source>
        <dbReference type="ARBA" id="ARBA00022777"/>
    </source>
</evidence>
<feature type="domain" description="Histidine kinase" evidence="12">
    <location>
        <begin position="348"/>
        <end position="570"/>
    </location>
</feature>
<feature type="transmembrane region" description="Helical" evidence="11">
    <location>
        <begin position="260"/>
        <end position="279"/>
    </location>
</feature>
<dbReference type="GO" id="GO:0005524">
    <property type="term" value="F:ATP binding"/>
    <property type="evidence" value="ECO:0007669"/>
    <property type="project" value="UniProtKB-KW"/>
</dbReference>
<accession>A0ABV5HVQ6</accession>
<evidence type="ECO:0000313" key="14">
    <source>
        <dbReference type="EMBL" id="MFB9148348.1"/>
    </source>
</evidence>
<dbReference type="Pfam" id="PF02518">
    <property type="entry name" value="HATPase_c"/>
    <property type="match status" value="1"/>
</dbReference>
<evidence type="ECO:0000256" key="3">
    <source>
        <dbReference type="ARBA" id="ARBA00012438"/>
    </source>
</evidence>
<dbReference type="RefSeq" id="WP_377066184.1">
    <property type="nucleotide sequence ID" value="NZ_JBHMEC010000002.1"/>
</dbReference>
<evidence type="ECO:0000256" key="6">
    <source>
        <dbReference type="ARBA" id="ARBA00022692"/>
    </source>
</evidence>
<evidence type="ECO:0000256" key="4">
    <source>
        <dbReference type="ARBA" id="ARBA00022553"/>
    </source>
</evidence>
<dbReference type="Gene3D" id="3.30.565.10">
    <property type="entry name" value="Histidine kinase-like ATPase, C-terminal domain"/>
    <property type="match status" value="1"/>
</dbReference>
<dbReference type="InterPro" id="IPR003594">
    <property type="entry name" value="HATPase_dom"/>
</dbReference>
<keyword evidence="4" id="KW-0597">Phosphoprotein</keyword>
<dbReference type="InterPro" id="IPR003661">
    <property type="entry name" value="HisK_dim/P_dom"/>
</dbReference>
<evidence type="ECO:0000256" key="2">
    <source>
        <dbReference type="ARBA" id="ARBA00004370"/>
    </source>
</evidence>
<dbReference type="InterPro" id="IPR005467">
    <property type="entry name" value="His_kinase_dom"/>
</dbReference>
<evidence type="ECO:0000256" key="8">
    <source>
        <dbReference type="ARBA" id="ARBA00022989"/>
    </source>
</evidence>
<keyword evidence="14" id="KW-0547">Nucleotide-binding</keyword>
<protein>
    <recommendedName>
        <fullName evidence="3">histidine kinase</fullName>
        <ecNumber evidence="3">2.7.13.3</ecNumber>
    </recommendedName>
</protein>